<dbReference type="SUPFAM" id="SSF50494">
    <property type="entry name" value="Trypsin-like serine proteases"/>
    <property type="match status" value="1"/>
</dbReference>
<dbReference type="PROSITE" id="PS00134">
    <property type="entry name" value="TRYPSIN_HIS"/>
    <property type="match status" value="1"/>
</dbReference>
<accession>A0ABW3ZCX7</accession>
<keyword evidence="4 6" id="KW-0378">Hydrolase</keyword>
<dbReference type="EMBL" id="JBHTMU010000001">
    <property type="protein sequence ID" value="MFD1340973.1"/>
    <property type="molecule type" value="Genomic_DNA"/>
</dbReference>
<dbReference type="Gene3D" id="2.40.10.10">
    <property type="entry name" value="Trypsin-like serine proteases"/>
    <property type="match status" value="2"/>
</dbReference>
<evidence type="ECO:0000313" key="10">
    <source>
        <dbReference type="Proteomes" id="UP001597135"/>
    </source>
</evidence>
<dbReference type="PROSITE" id="PS50240">
    <property type="entry name" value="TRYPSIN_DOM"/>
    <property type="match status" value="1"/>
</dbReference>
<feature type="domain" description="Peptidase S1" evidence="8">
    <location>
        <begin position="7"/>
        <end position="260"/>
    </location>
</feature>
<dbReference type="Pfam" id="PF13365">
    <property type="entry name" value="Trypsin_2"/>
    <property type="match status" value="1"/>
</dbReference>
<evidence type="ECO:0000256" key="2">
    <source>
        <dbReference type="ARBA" id="ARBA00022670"/>
    </source>
</evidence>
<dbReference type="InterPro" id="IPR001254">
    <property type="entry name" value="Trypsin_dom"/>
</dbReference>
<reference evidence="10" key="1">
    <citation type="journal article" date="2019" name="Int. J. Syst. Evol. Microbiol.">
        <title>The Global Catalogue of Microorganisms (GCM) 10K type strain sequencing project: providing services to taxonomists for standard genome sequencing and annotation.</title>
        <authorList>
            <consortium name="The Broad Institute Genomics Platform"/>
            <consortium name="The Broad Institute Genome Sequencing Center for Infectious Disease"/>
            <person name="Wu L."/>
            <person name="Ma J."/>
        </authorList>
    </citation>
    <scope>NUCLEOTIDE SEQUENCE [LARGE SCALE GENOMIC DNA]</scope>
    <source>
        <strain evidence="10">CCUG 62953</strain>
    </source>
</reference>
<evidence type="ECO:0000259" key="8">
    <source>
        <dbReference type="PROSITE" id="PS50240"/>
    </source>
</evidence>
<dbReference type="Proteomes" id="UP001597135">
    <property type="component" value="Unassembled WGS sequence"/>
</dbReference>
<feature type="signal peptide" evidence="6">
    <location>
        <begin position="1"/>
        <end position="23"/>
    </location>
</feature>
<dbReference type="InterPro" id="IPR008256">
    <property type="entry name" value="Peptidase_S1B"/>
</dbReference>
<evidence type="ECO:0000256" key="1">
    <source>
        <dbReference type="ARBA" id="ARBA00008764"/>
    </source>
</evidence>
<name>A0ABW3ZCX7_9RHOB</name>
<dbReference type="InterPro" id="IPR009003">
    <property type="entry name" value="Peptidase_S1_PA"/>
</dbReference>
<dbReference type="RefSeq" id="WP_386801031.1">
    <property type="nucleotide sequence ID" value="NZ_JBHTMU010000001.1"/>
</dbReference>
<keyword evidence="5 6" id="KW-0720">Serine protease</keyword>
<proteinExistence type="inferred from homology"/>
<keyword evidence="2 6" id="KW-0645">Protease</keyword>
<protein>
    <recommendedName>
        <fullName evidence="6">Serine protease</fullName>
        <ecNumber evidence="6">3.4.21.-</ecNumber>
    </recommendedName>
</protein>
<comment type="similarity">
    <text evidence="1 6">Belongs to the peptidase S1B family.</text>
</comment>
<keyword evidence="10" id="KW-1185">Reference proteome</keyword>
<feature type="chain" id="PRO_5045000039" description="Serine protease" evidence="6">
    <location>
        <begin position="24"/>
        <end position="288"/>
    </location>
</feature>
<evidence type="ECO:0000256" key="6">
    <source>
        <dbReference type="RuleBase" id="RU004296"/>
    </source>
</evidence>
<organism evidence="9 10">
    <name type="scientific">Litorisediminicola beolgyonensis</name>
    <dbReference type="NCBI Taxonomy" id="1173614"/>
    <lineage>
        <taxon>Bacteria</taxon>
        <taxon>Pseudomonadati</taxon>
        <taxon>Pseudomonadota</taxon>
        <taxon>Alphaproteobacteria</taxon>
        <taxon>Rhodobacterales</taxon>
        <taxon>Paracoccaceae</taxon>
        <taxon>Litorisediminicola</taxon>
    </lineage>
</organism>
<dbReference type="SMART" id="SM00020">
    <property type="entry name" value="Tryp_SPc"/>
    <property type="match status" value="1"/>
</dbReference>
<evidence type="ECO:0000256" key="4">
    <source>
        <dbReference type="ARBA" id="ARBA00022801"/>
    </source>
</evidence>
<dbReference type="PRINTS" id="PR00839">
    <property type="entry name" value="V8PROTEASE"/>
</dbReference>
<comment type="caution">
    <text evidence="9">The sequence shown here is derived from an EMBL/GenBank/DDBJ whole genome shotgun (WGS) entry which is preliminary data.</text>
</comment>
<dbReference type="PANTHER" id="PTHR15462:SF8">
    <property type="entry name" value="SERINE PROTEASE"/>
    <property type="match status" value="1"/>
</dbReference>
<sequence length="288" mass="29913">MIAPARLVAALLAALTLSGPASAQSALEALDQRGKMLGWEGVGRIDHAGGICTGTLIAPDLVLTAAHCVDRLGRAPSPGRVVFRAGYHSGRAMAERSVARIAIAEGYLGDPNGRIRADMIARDVALLKLDAPVASAEADPFRVAATGTSGDRVSVVSYGRGREEVLSRQAECSVIGRFEGGVLGFDCDVTFGSSGAPVFVREDGRTRILSIVSAGSENAAYGMTLSNTVAALTATIRQPLPPPRVSSGMRTVTARGATTWRTVGEDKAEGQTNWRTGPGGAKFVRPGE</sequence>
<dbReference type="GO" id="GO:0016787">
    <property type="term" value="F:hydrolase activity"/>
    <property type="evidence" value="ECO:0007669"/>
    <property type="project" value="UniProtKB-KW"/>
</dbReference>
<dbReference type="InterPro" id="IPR050966">
    <property type="entry name" value="Glutamyl_endopeptidase"/>
</dbReference>
<dbReference type="InterPro" id="IPR018114">
    <property type="entry name" value="TRYPSIN_HIS"/>
</dbReference>
<gene>
    <name evidence="9" type="ORF">ACFQ4E_00905</name>
</gene>
<feature type="region of interest" description="Disordered" evidence="7">
    <location>
        <begin position="265"/>
        <end position="288"/>
    </location>
</feature>
<evidence type="ECO:0000256" key="5">
    <source>
        <dbReference type="ARBA" id="ARBA00022825"/>
    </source>
</evidence>
<dbReference type="PANTHER" id="PTHR15462">
    <property type="entry name" value="SERINE PROTEASE"/>
    <property type="match status" value="1"/>
</dbReference>
<evidence type="ECO:0000313" key="9">
    <source>
        <dbReference type="EMBL" id="MFD1340973.1"/>
    </source>
</evidence>
<evidence type="ECO:0000256" key="7">
    <source>
        <dbReference type="SAM" id="MobiDB-lite"/>
    </source>
</evidence>
<dbReference type="InterPro" id="IPR043504">
    <property type="entry name" value="Peptidase_S1_PA_chymotrypsin"/>
</dbReference>
<evidence type="ECO:0000256" key="3">
    <source>
        <dbReference type="ARBA" id="ARBA00022729"/>
    </source>
</evidence>
<keyword evidence="3 6" id="KW-0732">Signal</keyword>
<dbReference type="EC" id="3.4.21.-" evidence="6"/>